<keyword evidence="3" id="KW-1185">Reference proteome</keyword>
<evidence type="ECO:0000313" key="2">
    <source>
        <dbReference type="EMBL" id="GAA2122593.1"/>
    </source>
</evidence>
<proteinExistence type="predicted"/>
<reference evidence="2 3" key="1">
    <citation type="journal article" date="2019" name="Int. J. Syst. Evol. Microbiol.">
        <title>The Global Catalogue of Microorganisms (GCM) 10K type strain sequencing project: providing services to taxonomists for standard genome sequencing and annotation.</title>
        <authorList>
            <consortium name="The Broad Institute Genomics Platform"/>
            <consortium name="The Broad Institute Genome Sequencing Center for Infectious Disease"/>
            <person name="Wu L."/>
            <person name="Ma J."/>
        </authorList>
    </citation>
    <scope>NUCLEOTIDE SEQUENCE [LARGE SCALE GENOMIC DNA]</scope>
    <source>
        <strain evidence="2 3">JCM 15481</strain>
    </source>
</reference>
<feature type="compositionally biased region" description="Polar residues" evidence="1">
    <location>
        <begin position="9"/>
        <end position="19"/>
    </location>
</feature>
<evidence type="ECO:0000313" key="3">
    <source>
        <dbReference type="Proteomes" id="UP001500443"/>
    </source>
</evidence>
<feature type="region of interest" description="Disordered" evidence="1">
    <location>
        <begin position="1"/>
        <end position="26"/>
    </location>
</feature>
<comment type="caution">
    <text evidence="2">The sequence shown here is derived from an EMBL/GenBank/DDBJ whole genome shotgun (WGS) entry which is preliminary data.</text>
</comment>
<protein>
    <submittedName>
        <fullName evidence="2">Uncharacterized protein</fullName>
    </submittedName>
</protein>
<accession>A0ABN2Y6S9</accession>
<dbReference type="RefSeq" id="WP_425582358.1">
    <property type="nucleotide sequence ID" value="NZ_BAAAPF010000067.1"/>
</dbReference>
<gene>
    <name evidence="2" type="ORF">GCM10009802_26580</name>
</gene>
<organism evidence="2 3">
    <name type="scientific">Streptomyces synnematoformans</name>
    <dbReference type="NCBI Taxonomy" id="415721"/>
    <lineage>
        <taxon>Bacteria</taxon>
        <taxon>Bacillati</taxon>
        <taxon>Actinomycetota</taxon>
        <taxon>Actinomycetes</taxon>
        <taxon>Kitasatosporales</taxon>
        <taxon>Streptomycetaceae</taxon>
        <taxon>Streptomyces</taxon>
    </lineage>
</organism>
<dbReference type="Proteomes" id="UP001500443">
    <property type="component" value="Unassembled WGS sequence"/>
</dbReference>
<evidence type="ECO:0000256" key="1">
    <source>
        <dbReference type="SAM" id="MobiDB-lite"/>
    </source>
</evidence>
<name>A0ABN2Y6S9_9ACTN</name>
<dbReference type="EMBL" id="BAAAPF010000067">
    <property type="protein sequence ID" value="GAA2122593.1"/>
    <property type="molecule type" value="Genomic_DNA"/>
</dbReference>
<sequence length="96" mass="10479">MNDNDSDSDVNAHQTTSQPGPGMADIRIIAGSPETAREIAEVLRDRFAATEQRSYPTAEAHGGTRLHFTVDTTLAPDPPGPPRPRRVTRHPHSDEL</sequence>
<feature type="region of interest" description="Disordered" evidence="1">
    <location>
        <begin position="51"/>
        <end position="96"/>
    </location>
</feature>